<accession>A0AAN6MPD2</accession>
<reference evidence="2" key="2">
    <citation type="submission" date="2023-05" db="EMBL/GenBank/DDBJ databases">
        <authorList>
            <consortium name="Lawrence Berkeley National Laboratory"/>
            <person name="Steindorff A."/>
            <person name="Hensen N."/>
            <person name="Bonometti L."/>
            <person name="Westerberg I."/>
            <person name="Brannstrom I.O."/>
            <person name="Guillou S."/>
            <person name="Cros-Aarteil S."/>
            <person name="Calhoun S."/>
            <person name="Haridas S."/>
            <person name="Kuo A."/>
            <person name="Mondo S."/>
            <person name="Pangilinan J."/>
            <person name="Riley R."/>
            <person name="Labutti K."/>
            <person name="Andreopoulos B."/>
            <person name="Lipzen A."/>
            <person name="Chen C."/>
            <person name="Yanf M."/>
            <person name="Daum C."/>
            <person name="Ng V."/>
            <person name="Clum A."/>
            <person name="Ohm R."/>
            <person name="Martin F."/>
            <person name="Silar P."/>
            <person name="Natvig D."/>
            <person name="Lalanne C."/>
            <person name="Gautier V."/>
            <person name="Ament-Velasquez S.L."/>
            <person name="Kruys A."/>
            <person name="Hutchinson M.I."/>
            <person name="Powell A.J."/>
            <person name="Barry K."/>
            <person name="Miller A.N."/>
            <person name="Grigoriev I.V."/>
            <person name="Debuchy R."/>
            <person name="Gladieux P."/>
            <person name="Thoren M.H."/>
            <person name="Johannesson H."/>
        </authorList>
    </citation>
    <scope>NUCLEOTIDE SEQUENCE</scope>
    <source>
        <strain evidence="2">CBS 103.79</strain>
    </source>
</reference>
<evidence type="ECO:0000256" key="1">
    <source>
        <dbReference type="SAM" id="MobiDB-lite"/>
    </source>
</evidence>
<comment type="caution">
    <text evidence="2">The sequence shown here is derived from an EMBL/GenBank/DDBJ whole genome shotgun (WGS) entry which is preliminary data.</text>
</comment>
<evidence type="ECO:0000313" key="3">
    <source>
        <dbReference type="Proteomes" id="UP001303889"/>
    </source>
</evidence>
<dbReference type="Proteomes" id="UP001303889">
    <property type="component" value="Unassembled WGS sequence"/>
</dbReference>
<sequence length="306" mass="32958">MGPKKTYFLAPTRDFSPTTGAIRLGNLIQSPRTPDFPLNSPTSPTLTQLLTTATTTPESNALRTLTTYSTLHPSLFTSLLSSLGIPSPLSLTLFLSKSSHSTQSYKIPLLETRTIYPTIADLTALFTEPAVQSALRDSRFEANLYIITGVQVASKGTEYTITSKKDKGGGVEVGVDVGLLAGTPRSEVAETGSACGRGGGTVEGGFVLAYSLREVVYKRKRVTGQRRGRKEGDLFGVGGGRRQEKEEVGEEEFEAELAGLKEEDGELAEQWSLEAEVGVDLEGEECLIVRVDGEEKGVEDDESEED</sequence>
<name>A0AAN6MPD2_9PEZI</name>
<reference evidence="2" key="1">
    <citation type="journal article" date="2023" name="Mol. Phylogenet. Evol.">
        <title>Genome-scale phylogeny and comparative genomics of the fungal order Sordariales.</title>
        <authorList>
            <person name="Hensen N."/>
            <person name="Bonometti L."/>
            <person name="Westerberg I."/>
            <person name="Brannstrom I.O."/>
            <person name="Guillou S."/>
            <person name="Cros-Aarteil S."/>
            <person name="Calhoun S."/>
            <person name="Haridas S."/>
            <person name="Kuo A."/>
            <person name="Mondo S."/>
            <person name="Pangilinan J."/>
            <person name="Riley R."/>
            <person name="LaButti K."/>
            <person name="Andreopoulos B."/>
            <person name="Lipzen A."/>
            <person name="Chen C."/>
            <person name="Yan M."/>
            <person name="Daum C."/>
            <person name="Ng V."/>
            <person name="Clum A."/>
            <person name="Steindorff A."/>
            <person name="Ohm R.A."/>
            <person name="Martin F."/>
            <person name="Silar P."/>
            <person name="Natvig D.O."/>
            <person name="Lalanne C."/>
            <person name="Gautier V."/>
            <person name="Ament-Velasquez S.L."/>
            <person name="Kruys A."/>
            <person name="Hutchinson M.I."/>
            <person name="Powell A.J."/>
            <person name="Barry K."/>
            <person name="Miller A.N."/>
            <person name="Grigoriev I.V."/>
            <person name="Debuchy R."/>
            <person name="Gladieux P."/>
            <person name="Hiltunen Thoren M."/>
            <person name="Johannesson H."/>
        </authorList>
    </citation>
    <scope>NUCLEOTIDE SEQUENCE</scope>
    <source>
        <strain evidence="2">CBS 103.79</strain>
    </source>
</reference>
<keyword evidence="3" id="KW-1185">Reference proteome</keyword>
<dbReference type="EMBL" id="MU855442">
    <property type="protein sequence ID" value="KAK3903548.1"/>
    <property type="molecule type" value="Genomic_DNA"/>
</dbReference>
<protein>
    <submittedName>
        <fullName evidence="2">Uncharacterized protein</fullName>
    </submittedName>
</protein>
<dbReference type="AlphaFoldDB" id="A0AAN6MPD2"/>
<organism evidence="2 3">
    <name type="scientific">Staphylotrichum tortipilum</name>
    <dbReference type="NCBI Taxonomy" id="2831512"/>
    <lineage>
        <taxon>Eukaryota</taxon>
        <taxon>Fungi</taxon>
        <taxon>Dikarya</taxon>
        <taxon>Ascomycota</taxon>
        <taxon>Pezizomycotina</taxon>
        <taxon>Sordariomycetes</taxon>
        <taxon>Sordariomycetidae</taxon>
        <taxon>Sordariales</taxon>
        <taxon>Chaetomiaceae</taxon>
        <taxon>Staphylotrichum</taxon>
    </lineage>
</organism>
<proteinExistence type="predicted"/>
<feature type="region of interest" description="Disordered" evidence="1">
    <location>
        <begin position="230"/>
        <end position="250"/>
    </location>
</feature>
<evidence type="ECO:0000313" key="2">
    <source>
        <dbReference type="EMBL" id="KAK3903548.1"/>
    </source>
</evidence>
<gene>
    <name evidence="2" type="ORF">C8A05DRAFT_43243</name>
</gene>